<feature type="transmembrane region" description="Helical" evidence="1">
    <location>
        <begin position="94"/>
        <end position="116"/>
    </location>
</feature>
<feature type="transmembrane region" description="Helical" evidence="1">
    <location>
        <begin position="342"/>
        <end position="363"/>
    </location>
</feature>
<feature type="transmembrane region" description="Helical" evidence="1">
    <location>
        <begin position="265"/>
        <end position="287"/>
    </location>
</feature>
<accession>A0AA41G096</accession>
<dbReference type="EMBL" id="JAHQXE010000001">
    <property type="protein sequence ID" value="MBV0900963.1"/>
    <property type="molecule type" value="Genomic_DNA"/>
</dbReference>
<sequence length="516" mass="51515">MSRDDASTLDRRPAESSSALAGAVATVTALGLGLAVGEPVPALVSLLGGLTVAAGVWSLRESSHARVAVGSASVVLGTAAFTGSAWLTGDAWLLATYLGFALGATFVVVDATSGLVPDDADADPLPRMLRAASAATAVGVGVAALLTVAAYVDLLSVALGAVESGIHPLVGFATLQAGVVAGLLLLDRAVPILDSWLPSPAATTDRALDGLAAVGTDWWEIDRSIRVAVAIQLVVAFAPVAQRLFDRFLASVPVVGRVLRVALSGPLHVPLAACLLLLLGVVAADVVRRWTVRSLGDDPAITLALAAGGIVVPALALLGGTALAAVGVTVPVGDSLAGTGNYAAATAALLGVLVALTACRAVVHVLSAVAREGTLPRRTAGFATGSALLFVTTLVAAELGLAPLLVLAGAAAALLVWDTGAHASSVGAQLGRDAETTDSEFVHVTGTAAVLGVGVVAVLLVRYALFPFVVPTAAAGLSPATVIALGLVLLSVLLVTVALLSHRERPRQRERAGGEG</sequence>
<keyword evidence="1" id="KW-0812">Transmembrane</keyword>
<feature type="transmembrane region" description="Helical" evidence="1">
    <location>
        <begin position="67"/>
        <end position="88"/>
    </location>
</feature>
<organism evidence="2 3">
    <name type="scientific">Haloarcula salina</name>
    <dbReference type="NCBI Taxonomy" id="1429914"/>
    <lineage>
        <taxon>Archaea</taxon>
        <taxon>Methanobacteriati</taxon>
        <taxon>Methanobacteriota</taxon>
        <taxon>Stenosarchaea group</taxon>
        <taxon>Halobacteria</taxon>
        <taxon>Halobacteriales</taxon>
        <taxon>Haloarculaceae</taxon>
        <taxon>Haloarcula</taxon>
    </lineage>
</organism>
<feature type="transmembrane region" description="Helical" evidence="1">
    <location>
        <begin position="42"/>
        <end position="60"/>
    </location>
</feature>
<feature type="transmembrane region" description="Helical" evidence="1">
    <location>
        <begin position="375"/>
        <end position="395"/>
    </location>
</feature>
<feature type="transmembrane region" description="Helical" evidence="1">
    <location>
        <begin position="299"/>
        <end position="330"/>
    </location>
</feature>
<evidence type="ECO:0000256" key="1">
    <source>
        <dbReference type="SAM" id="Phobius"/>
    </source>
</evidence>
<dbReference type="InterPro" id="IPR055941">
    <property type="entry name" value="DUF7519"/>
</dbReference>
<comment type="caution">
    <text evidence="2">The sequence shown here is derived from an EMBL/GenBank/DDBJ whole genome shotgun (WGS) entry which is preliminary data.</text>
</comment>
<feature type="transmembrane region" description="Helical" evidence="1">
    <location>
        <begin position="227"/>
        <end position="245"/>
    </location>
</feature>
<keyword evidence="1" id="KW-1133">Transmembrane helix</keyword>
<feature type="transmembrane region" description="Helical" evidence="1">
    <location>
        <begin position="164"/>
        <end position="186"/>
    </location>
</feature>
<protein>
    <submittedName>
        <fullName evidence="2">Uncharacterized protein</fullName>
    </submittedName>
</protein>
<gene>
    <name evidence="2" type="ORF">KTS37_04095</name>
</gene>
<evidence type="ECO:0000313" key="2">
    <source>
        <dbReference type="EMBL" id="MBV0900963.1"/>
    </source>
</evidence>
<feature type="transmembrane region" description="Helical" evidence="1">
    <location>
        <begin position="401"/>
        <end position="420"/>
    </location>
</feature>
<dbReference type="Pfam" id="PF24363">
    <property type="entry name" value="DUF7519"/>
    <property type="match status" value="1"/>
</dbReference>
<reference evidence="2" key="1">
    <citation type="submission" date="2021-06" db="EMBL/GenBank/DDBJ databases">
        <title>New haloarchaea isolates fom saline soil.</title>
        <authorList>
            <person name="Duran-Viseras A."/>
            <person name="Sanchez-Porro C.S."/>
            <person name="Ventosa A."/>
        </authorList>
    </citation>
    <scope>NUCLEOTIDE SEQUENCE</scope>
    <source>
        <strain evidence="2">JCM 18369</strain>
    </source>
</reference>
<keyword evidence="1" id="KW-0472">Membrane</keyword>
<proteinExistence type="predicted"/>
<name>A0AA41G096_9EURY</name>
<dbReference type="AlphaFoldDB" id="A0AA41G096"/>
<feature type="transmembrane region" description="Helical" evidence="1">
    <location>
        <begin position="20"/>
        <end position="36"/>
    </location>
</feature>
<keyword evidence="3" id="KW-1185">Reference proteome</keyword>
<dbReference type="Proteomes" id="UP001166304">
    <property type="component" value="Unassembled WGS sequence"/>
</dbReference>
<dbReference type="RefSeq" id="WP_162411768.1">
    <property type="nucleotide sequence ID" value="NZ_JAHQXE010000001.1"/>
</dbReference>
<evidence type="ECO:0000313" key="3">
    <source>
        <dbReference type="Proteomes" id="UP001166304"/>
    </source>
</evidence>
<feature type="transmembrane region" description="Helical" evidence="1">
    <location>
        <begin position="128"/>
        <end position="152"/>
    </location>
</feature>
<feature type="transmembrane region" description="Helical" evidence="1">
    <location>
        <begin position="441"/>
        <end position="465"/>
    </location>
</feature>
<feature type="transmembrane region" description="Helical" evidence="1">
    <location>
        <begin position="477"/>
        <end position="501"/>
    </location>
</feature>